<reference evidence="2 3" key="1">
    <citation type="submission" date="2018-05" db="EMBL/GenBank/DDBJ databases">
        <title>Genome sequencing and assembly of the regulated plant pathogen Lachnellula willkommii and related sister species for the development of diagnostic species identification markers.</title>
        <authorList>
            <person name="Giroux E."/>
            <person name="Bilodeau G."/>
        </authorList>
    </citation>
    <scope>NUCLEOTIDE SEQUENCE [LARGE SCALE GENOMIC DNA]</scope>
    <source>
        <strain evidence="2 3">CBS 268.59</strain>
    </source>
</reference>
<dbReference type="Proteomes" id="UP000469558">
    <property type="component" value="Unassembled WGS sequence"/>
</dbReference>
<protein>
    <submittedName>
        <fullName evidence="2">Oxidoreductase lepF</fullName>
    </submittedName>
</protein>
<gene>
    <name evidence="2" type="primary">lepF_0</name>
    <name evidence="2" type="ORF">LSUE1_G000840</name>
</gene>
<keyword evidence="3" id="KW-1185">Reference proteome</keyword>
<dbReference type="PANTHER" id="PTHR47534">
    <property type="entry name" value="YALI0E05731P"/>
    <property type="match status" value="1"/>
</dbReference>
<proteinExistence type="predicted"/>
<dbReference type="Pfam" id="PF00106">
    <property type="entry name" value="adh_short"/>
    <property type="match status" value="1"/>
</dbReference>
<keyword evidence="1" id="KW-0560">Oxidoreductase</keyword>
<comment type="caution">
    <text evidence="2">The sequence shown here is derived from an EMBL/GenBank/DDBJ whole genome shotgun (WGS) entry which is preliminary data.</text>
</comment>
<evidence type="ECO:0000256" key="1">
    <source>
        <dbReference type="ARBA" id="ARBA00023002"/>
    </source>
</evidence>
<dbReference type="SUPFAM" id="SSF51735">
    <property type="entry name" value="NAD(P)-binding Rossmann-fold domains"/>
    <property type="match status" value="1"/>
</dbReference>
<dbReference type="InterPro" id="IPR036291">
    <property type="entry name" value="NAD(P)-bd_dom_sf"/>
</dbReference>
<dbReference type="GO" id="GO:0016491">
    <property type="term" value="F:oxidoreductase activity"/>
    <property type="evidence" value="ECO:0007669"/>
    <property type="project" value="UniProtKB-KW"/>
</dbReference>
<organism evidence="2 3">
    <name type="scientific">Lachnellula suecica</name>
    <dbReference type="NCBI Taxonomy" id="602035"/>
    <lineage>
        <taxon>Eukaryota</taxon>
        <taxon>Fungi</taxon>
        <taxon>Dikarya</taxon>
        <taxon>Ascomycota</taxon>
        <taxon>Pezizomycotina</taxon>
        <taxon>Leotiomycetes</taxon>
        <taxon>Helotiales</taxon>
        <taxon>Lachnaceae</taxon>
        <taxon>Lachnellula</taxon>
    </lineage>
</organism>
<dbReference type="InterPro" id="IPR052228">
    <property type="entry name" value="Sec_Metab_Biosynth_Oxidored"/>
</dbReference>
<dbReference type="EMBL" id="QGMK01000040">
    <property type="protein sequence ID" value="TVY84965.1"/>
    <property type="molecule type" value="Genomic_DNA"/>
</dbReference>
<dbReference type="PANTHER" id="PTHR47534:SF3">
    <property type="entry name" value="ALCOHOL DEHYDROGENASE-LIKE C-TERMINAL DOMAIN-CONTAINING PROTEIN"/>
    <property type="match status" value="1"/>
</dbReference>
<sequence>MVKLLSVKQSNAAFAADQSKSSGLTCVFAGATSGIGASTLEVMVSTLHNSTFYILGRSAKKFEAQRQNLEALSPSSQLKFIECNVALISDVDAACKQISAERIDFLYMSQGLVPLNGAEYTSEGLEICFALSYYSRIRLLTNLLPLLRKSPKPRVLSVLNAGKEKAILKDDLGLEDETNWSSMVVVNHTTTNMSLALDFLSEDTSNKSLIVMHAFPGLVRTNIFSKLTAPESSSIFWWFALACIRNIVAVLMAVQGISPQDSGARQVYHLTSDTFTPGSLHLIDESSEEVAPNVVLQGYRDEGMAKKVWDFTMQVFDRVLNRASA</sequence>
<accession>A0A8T9CGM2</accession>
<evidence type="ECO:0000313" key="2">
    <source>
        <dbReference type="EMBL" id="TVY84965.1"/>
    </source>
</evidence>
<name>A0A8T9CGM2_9HELO</name>
<evidence type="ECO:0000313" key="3">
    <source>
        <dbReference type="Proteomes" id="UP000469558"/>
    </source>
</evidence>
<dbReference type="OrthoDB" id="2898509at2759"/>
<dbReference type="InterPro" id="IPR002347">
    <property type="entry name" value="SDR_fam"/>
</dbReference>
<dbReference type="AlphaFoldDB" id="A0A8T9CGM2"/>
<dbReference type="Gene3D" id="3.40.50.720">
    <property type="entry name" value="NAD(P)-binding Rossmann-like Domain"/>
    <property type="match status" value="1"/>
</dbReference>